<proteinExistence type="predicted"/>
<protein>
    <submittedName>
        <fullName evidence="1">Uncharacterized protein</fullName>
    </submittedName>
</protein>
<dbReference type="EMBL" id="HBUF01349653">
    <property type="protein sequence ID" value="CAG6712733.1"/>
    <property type="molecule type" value="Transcribed_RNA"/>
</dbReference>
<name>A0A8D8UV71_9HEMI</name>
<sequence length="106" mass="12535">MGHYVSWDSPPLIPNCNITLIKVWVFSWIRLLCGRLLCRFLCRVRYQLSTFRKPLVSYIRKIGRIFIVRFELWQGTVVYIHVLLALCANDLDLKPVVYARDYLNAC</sequence>
<organism evidence="1">
    <name type="scientific">Cacopsylla melanoneura</name>
    <dbReference type="NCBI Taxonomy" id="428564"/>
    <lineage>
        <taxon>Eukaryota</taxon>
        <taxon>Metazoa</taxon>
        <taxon>Ecdysozoa</taxon>
        <taxon>Arthropoda</taxon>
        <taxon>Hexapoda</taxon>
        <taxon>Insecta</taxon>
        <taxon>Pterygota</taxon>
        <taxon>Neoptera</taxon>
        <taxon>Paraneoptera</taxon>
        <taxon>Hemiptera</taxon>
        <taxon>Sternorrhyncha</taxon>
        <taxon>Psylloidea</taxon>
        <taxon>Psyllidae</taxon>
        <taxon>Psyllinae</taxon>
        <taxon>Cacopsylla</taxon>
    </lineage>
</organism>
<evidence type="ECO:0000313" key="1">
    <source>
        <dbReference type="EMBL" id="CAG6712733.1"/>
    </source>
</evidence>
<dbReference type="AlphaFoldDB" id="A0A8D8UV71"/>
<accession>A0A8D8UV71</accession>
<reference evidence="1" key="1">
    <citation type="submission" date="2021-05" db="EMBL/GenBank/DDBJ databases">
        <authorList>
            <person name="Alioto T."/>
            <person name="Alioto T."/>
            <person name="Gomez Garrido J."/>
        </authorList>
    </citation>
    <scope>NUCLEOTIDE SEQUENCE</scope>
</reference>